<dbReference type="HOGENOM" id="CLU_318854_0_0_1"/>
<name>A0A0D1X2C9_9EURO</name>
<feature type="compositionally biased region" description="Basic residues" evidence="9">
    <location>
        <begin position="777"/>
        <end position="788"/>
    </location>
</feature>
<evidence type="ECO:0000256" key="7">
    <source>
        <dbReference type="ARBA" id="ARBA00023242"/>
    </source>
</evidence>
<feature type="region of interest" description="Disordered" evidence="9">
    <location>
        <begin position="683"/>
        <end position="814"/>
    </location>
</feature>
<dbReference type="Proteomes" id="UP000053599">
    <property type="component" value="Unassembled WGS sequence"/>
</dbReference>
<dbReference type="STRING" id="1016849.A0A0D1X2C9"/>
<feature type="compositionally biased region" description="Basic and acidic residues" evidence="9">
    <location>
        <begin position="683"/>
        <end position="693"/>
    </location>
</feature>
<evidence type="ECO:0000256" key="6">
    <source>
        <dbReference type="ARBA" id="ARBA00023204"/>
    </source>
</evidence>
<gene>
    <name evidence="10" type="ORF">PV11_03876</name>
</gene>
<evidence type="ECO:0000256" key="9">
    <source>
        <dbReference type="SAM" id="MobiDB-lite"/>
    </source>
</evidence>
<evidence type="ECO:0000313" key="11">
    <source>
        <dbReference type="Proteomes" id="UP000053599"/>
    </source>
</evidence>
<keyword evidence="7" id="KW-0539">Nucleus</keyword>
<dbReference type="GO" id="GO:0006260">
    <property type="term" value="P:DNA replication"/>
    <property type="evidence" value="ECO:0007669"/>
    <property type="project" value="InterPro"/>
</dbReference>
<dbReference type="EMBL" id="KN846952">
    <property type="protein sequence ID" value="KIV81711.1"/>
    <property type="molecule type" value="Genomic_DNA"/>
</dbReference>
<evidence type="ECO:0000256" key="8">
    <source>
        <dbReference type="ARBA" id="ARBA00029496"/>
    </source>
</evidence>
<dbReference type="CDD" id="cd22999">
    <property type="entry name" value="SAP_SLX4"/>
    <property type="match status" value="1"/>
</dbReference>
<feature type="region of interest" description="Disordered" evidence="9">
    <location>
        <begin position="443"/>
        <end position="467"/>
    </location>
</feature>
<dbReference type="GO" id="GO:0017108">
    <property type="term" value="F:5'-flap endonuclease activity"/>
    <property type="evidence" value="ECO:0007669"/>
    <property type="project" value="InterPro"/>
</dbReference>
<keyword evidence="4" id="KW-0227">DNA damage</keyword>
<dbReference type="InterPro" id="IPR018574">
    <property type="entry name" value="Structure-sp_endonuc_su_Slx4"/>
</dbReference>
<dbReference type="OrthoDB" id="5349119at2759"/>
<dbReference type="GO" id="GO:0033557">
    <property type="term" value="C:Slx1-Slx4 complex"/>
    <property type="evidence" value="ECO:0007669"/>
    <property type="project" value="InterPro"/>
</dbReference>
<evidence type="ECO:0000256" key="3">
    <source>
        <dbReference type="ARBA" id="ARBA00022553"/>
    </source>
</evidence>
<feature type="region of interest" description="Disordered" evidence="9">
    <location>
        <begin position="50"/>
        <end position="70"/>
    </location>
</feature>
<sequence>SNQRSDRIPSPGICACQRTPSALLALRSPSRWATTCMRRMSTILLVSSSPPRAFARSPTPAESSSPLPSPGALFGGGVSCAKRIKSSEKPRDGFSTSFTSARSLLSTRVGAENIPLGSPGRDKFKLTTSAHQSRTISGTPVGFKLVSKQASQKSQDSNVAKVAALRDHESTSLNYQVPNPRDIYDFPEDEPCDERIGAEEGKPKTRLAKDGSPLHLEQAIPRRLDWTPAKSGVDESISSPETDSQAINFSKDILQGFVFADSSTKTSVEKVATKVDANGEATKRRRIDLVTTTGTNAIVTLPTVTLDPPKESGKGVVKKRNKSPPKKALTITGLATSHYGEVHHNEGKIAPMLEYLTATQVNADSDSETVNKQLAAKKAPVKKPRVTKKAPAKSRLRSPTSVMKTVDSQELVFGSASQLARDESPTLLRDTLEAIKRSECILSSDPISPPRTQPFSVESTSPSANRGTSRFVRRKNLWSAAGRDEDNALLRVDTIDLIDSPAVREALAGKDVLLQPGGVATIVGPKAQTDLRTHETPLIHKAGPLLDIDDIATPYLRGGAGAMAQPQARSFHTSRVLEEPRKRATAVKDTTEETTVAAKKPSPAKRKAKPAAVKPSYAGFSTGDLQKQISAYGFKAVKSRDKMIELLNRCWEDQHPGQTLPESEPNEPAADAMTHGDFLSKVHDVAARPEPKVKKPRAKRKSETSDPSAPKEPKKRKKTEPKPKDPAKKVAKPRKPRTTTTKKAPLSEEIVMDVDDIDDDSTIVKPPDDAAQATKQKTPKKRTPKAKSKTVTTSKPATPPPTLPAEPSFDSSTPVKDAVSSLSVSAAAVVQNPDVSVATETEALTPQHTPAVDLKHQIRLAIESQSSDDTTPTWREKILMYDPIVLEDLTVWLNTKGFAAISEDREIAPLEVRAWCEENGVCCLWKGGWRGNRKAGGE</sequence>
<dbReference type="Pfam" id="PF09494">
    <property type="entry name" value="Slx4"/>
    <property type="match status" value="1"/>
</dbReference>
<evidence type="ECO:0000313" key="10">
    <source>
        <dbReference type="EMBL" id="KIV81711.1"/>
    </source>
</evidence>
<accession>A0A0D1X2C9</accession>
<evidence type="ECO:0000256" key="1">
    <source>
        <dbReference type="ARBA" id="ARBA00004123"/>
    </source>
</evidence>
<dbReference type="GO" id="GO:0006281">
    <property type="term" value="P:DNA repair"/>
    <property type="evidence" value="ECO:0007669"/>
    <property type="project" value="UniProtKB-KW"/>
</dbReference>
<reference evidence="10 11" key="1">
    <citation type="submission" date="2015-01" db="EMBL/GenBank/DDBJ databases">
        <title>The Genome Sequence of Exophiala sideris CBS121828.</title>
        <authorList>
            <consortium name="The Broad Institute Genomics Platform"/>
            <person name="Cuomo C."/>
            <person name="de Hoog S."/>
            <person name="Gorbushina A."/>
            <person name="Stielow B."/>
            <person name="Teixiera M."/>
            <person name="Abouelleil A."/>
            <person name="Chapman S.B."/>
            <person name="Priest M."/>
            <person name="Young S.K."/>
            <person name="Wortman J."/>
            <person name="Nusbaum C."/>
            <person name="Birren B."/>
        </authorList>
    </citation>
    <scope>NUCLEOTIDE SEQUENCE [LARGE SCALE GENOMIC DNA]</scope>
    <source>
        <strain evidence="10 11">CBS 121828</strain>
    </source>
</reference>
<protein>
    <recommendedName>
        <fullName evidence="8">Structure-specific endonuclease subunit SLX4</fullName>
    </recommendedName>
</protein>
<keyword evidence="5" id="KW-0233">DNA recombination</keyword>
<feature type="compositionally biased region" description="Acidic residues" evidence="9">
    <location>
        <begin position="750"/>
        <end position="761"/>
    </location>
</feature>
<comment type="subcellular location">
    <subcellularLocation>
        <location evidence="1">Nucleus</location>
    </subcellularLocation>
</comment>
<feature type="compositionally biased region" description="Basic and acidic residues" evidence="9">
    <location>
        <begin position="701"/>
        <end position="712"/>
    </location>
</feature>
<feature type="region of interest" description="Disordered" evidence="9">
    <location>
        <begin position="377"/>
        <end position="401"/>
    </location>
</feature>
<keyword evidence="6" id="KW-0234">DNA repair</keyword>
<evidence type="ECO:0000256" key="5">
    <source>
        <dbReference type="ARBA" id="ARBA00023172"/>
    </source>
</evidence>
<proteinExistence type="inferred from homology"/>
<feature type="compositionally biased region" description="Basic residues" evidence="9">
    <location>
        <begin position="379"/>
        <end position="396"/>
    </location>
</feature>
<comment type="similarity">
    <text evidence="2">Belongs to the SLX4 family.</text>
</comment>
<dbReference type="InterPro" id="IPR027784">
    <property type="entry name" value="Slx4_ascomycetes"/>
</dbReference>
<evidence type="ECO:0000256" key="4">
    <source>
        <dbReference type="ARBA" id="ARBA00022763"/>
    </source>
</evidence>
<keyword evidence="3" id="KW-0597">Phosphoprotein</keyword>
<feature type="region of interest" description="Disordered" evidence="9">
    <location>
        <begin position="580"/>
        <end position="619"/>
    </location>
</feature>
<organism evidence="10 11">
    <name type="scientific">Exophiala sideris</name>
    <dbReference type="NCBI Taxonomy" id="1016849"/>
    <lineage>
        <taxon>Eukaryota</taxon>
        <taxon>Fungi</taxon>
        <taxon>Dikarya</taxon>
        <taxon>Ascomycota</taxon>
        <taxon>Pezizomycotina</taxon>
        <taxon>Eurotiomycetes</taxon>
        <taxon>Chaetothyriomycetidae</taxon>
        <taxon>Chaetothyriales</taxon>
        <taxon>Herpotrichiellaceae</taxon>
        <taxon>Exophiala</taxon>
    </lineage>
</organism>
<dbReference type="GO" id="GO:0006310">
    <property type="term" value="P:DNA recombination"/>
    <property type="evidence" value="ECO:0007669"/>
    <property type="project" value="UniProtKB-KW"/>
</dbReference>
<dbReference type="AlphaFoldDB" id="A0A0D1X2C9"/>
<dbReference type="HAMAP" id="MF_03110">
    <property type="entry name" value="Endonuc_su_Slx4"/>
    <property type="match status" value="1"/>
</dbReference>
<evidence type="ECO:0000256" key="2">
    <source>
        <dbReference type="ARBA" id="ARBA00006661"/>
    </source>
</evidence>
<feature type="non-terminal residue" evidence="10">
    <location>
        <position position="1"/>
    </location>
</feature>
<feature type="compositionally biased region" description="Polar residues" evidence="9">
    <location>
        <begin position="453"/>
        <end position="467"/>
    </location>
</feature>
<feature type="compositionally biased region" description="Low complexity" evidence="9">
    <location>
        <begin position="50"/>
        <end position="61"/>
    </location>
</feature>